<dbReference type="AlphaFoldDB" id="A0A9Q3B861"/>
<keyword evidence="3" id="KW-1185">Reference proteome</keyword>
<feature type="region of interest" description="Disordered" evidence="1">
    <location>
        <begin position="133"/>
        <end position="184"/>
    </location>
</feature>
<feature type="compositionally biased region" description="Polar residues" evidence="1">
    <location>
        <begin position="170"/>
        <end position="180"/>
    </location>
</feature>
<organism evidence="2 3">
    <name type="scientific">Austropuccinia psidii MF-1</name>
    <dbReference type="NCBI Taxonomy" id="1389203"/>
    <lineage>
        <taxon>Eukaryota</taxon>
        <taxon>Fungi</taxon>
        <taxon>Dikarya</taxon>
        <taxon>Basidiomycota</taxon>
        <taxon>Pucciniomycotina</taxon>
        <taxon>Pucciniomycetes</taxon>
        <taxon>Pucciniales</taxon>
        <taxon>Sphaerophragmiaceae</taxon>
        <taxon>Austropuccinia</taxon>
    </lineage>
</organism>
<gene>
    <name evidence="2" type="ORF">O181_000218</name>
</gene>
<evidence type="ECO:0000313" key="2">
    <source>
        <dbReference type="EMBL" id="MBW0460503.1"/>
    </source>
</evidence>
<dbReference type="EMBL" id="AVOT02000022">
    <property type="protein sequence ID" value="MBW0460503.1"/>
    <property type="molecule type" value="Genomic_DNA"/>
</dbReference>
<protein>
    <submittedName>
        <fullName evidence="2">Uncharacterized protein</fullName>
    </submittedName>
</protein>
<evidence type="ECO:0000313" key="3">
    <source>
        <dbReference type="Proteomes" id="UP000765509"/>
    </source>
</evidence>
<proteinExistence type="predicted"/>
<feature type="compositionally biased region" description="Polar residues" evidence="1">
    <location>
        <begin position="38"/>
        <end position="52"/>
    </location>
</feature>
<reference evidence="2" key="1">
    <citation type="submission" date="2021-03" db="EMBL/GenBank/DDBJ databases">
        <title>Draft genome sequence of rust myrtle Austropuccinia psidii MF-1, a brazilian biotype.</title>
        <authorList>
            <person name="Quecine M.C."/>
            <person name="Pachon D.M.R."/>
            <person name="Bonatelli M.L."/>
            <person name="Correr F.H."/>
            <person name="Franceschini L.M."/>
            <person name="Leite T.F."/>
            <person name="Margarido G.R.A."/>
            <person name="Almeida C.A."/>
            <person name="Ferrarezi J.A."/>
            <person name="Labate C.A."/>
        </authorList>
    </citation>
    <scope>NUCLEOTIDE SEQUENCE</scope>
    <source>
        <strain evidence="2">MF-1</strain>
    </source>
</reference>
<evidence type="ECO:0000256" key="1">
    <source>
        <dbReference type="SAM" id="MobiDB-lite"/>
    </source>
</evidence>
<accession>A0A9Q3B861</accession>
<comment type="caution">
    <text evidence="2">The sequence shown here is derived from an EMBL/GenBank/DDBJ whole genome shotgun (WGS) entry which is preliminary data.</text>
</comment>
<name>A0A9Q3B861_9BASI</name>
<sequence>MTPVEVEEITSYNQMDLHQEIQFINPKDMNVSPEDARTSTSSQISELPTSRSKNIPVSVQELVYGSKSEGVGTSAQLINRDSEFLPSSEEALGPRKYTRTYENVENYVLQGTGPRDKSLVENPKHFVRGSEERVVPKEGQQPCGSSLSLNKRQKKASKTQRITRRERESPSVTRPTSRATELQRKKKLPFKMCSICEKL</sequence>
<feature type="compositionally biased region" description="Basic residues" evidence="1">
    <location>
        <begin position="151"/>
        <end position="162"/>
    </location>
</feature>
<dbReference type="Proteomes" id="UP000765509">
    <property type="component" value="Unassembled WGS sequence"/>
</dbReference>
<feature type="region of interest" description="Disordered" evidence="1">
    <location>
        <begin position="27"/>
        <end position="52"/>
    </location>
</feature>